<dbReference type="InterPro" id="IPR028042">
    <property type="entry name" value="DUF4639"/>
</dbReference>
<evidence type="ECO:0000313" key="2">
    <source>
        <dbReference type="EMBL" id="KAB1283173.1"/>
    </source>
</evidence>
<sequence>MADKGSRQERQATRNSGTGSTVEKPQPPKVPETQGDIVPARLTEAEAVGLKAREEGEEVVGDILAERLDRVMDSVFRVYQDRQCIPYTISWARETMRFMPRDEGEPHLAEDPTWRRSA</sequence>
<organism evidence="2 3">
    <name type="scientific">Camelus dromedarius</name>
    <name type="common">Dromedary</name>
    <name type="synonym">Arabian camel</name>
    <dbReference type="NCBI Taxonomy" id="9838"/>
    <lineage>
        <taxon>Eukaryota</taxon>
        <taxon>Metazoa</taxon>
        <taxon>Chordata</taxon>
        <taxon>Craniata</taxon>
        <taxon>Vertebrata</taxon>
        <taxon>Euteleostomi</taxon>
        <taxon>Mammalia</taxon>
        <taxon>Eutheria</taxon>
        <taxon>Laurasiatheria</taxon>
        <taxon>Artiodactyla</taxon>
        <taxon>Tylopoda</taxon>
        <taxon>Camelidae</taxon>
        <taxon>Camelus</taxon>
    </lineage>
</organism>
<dbReference type="Proteomes" id="UP000299084">
    <property type="component" value="Unassembled WGS sequence"/>
</dbReference>
<dbReference type="PANTHER" id="PTHR34438">
    <property type="entry name" value="SI:DKEY-97L20.6"/>
    <property type="match status" value="1"/>
</dbReference>
<feature type="compositionally biased region" description="Polar residues" evidence="1">
    <location>
        <begin position="13"/>
        <end position="23"/>
    </location>
</feature>
<gene>
    <name evidence="2" type="ORF">Cadr_000000946</name>
</gene>
<evidence type="ECO:0000313" key="3">
    <source>
        <dbReference type="Proteomes" id="UP000299084"/>
    </source>
</evidence>
<name>A0A5N4EI41_CAMDR</name>
<proteinExistence type="predicted"/>
<evidence type="ECO:0000256" key="1">
    <source>
        <dbReference type="SAM" id="MobiDB-lite"/>
    </source>
</evidence>
<dbReference type="PANTHER" id="PTHR34438:SF1">
    <property type="entry name" value="CHROMOSOME 2 OPEN READING FRAME 81"/>
    <property type="match status" value="1"/>
</dbReference>
<keyword evidence="3" id="KW-1185">Reference proteome</keyword>
<reference evidence="2 3" key="1">
    <citation type="journal article" date="2019" name="Mol. Ecol. Resour.">
        <title>Improving Illumina assemblies with Hi-C and long reads: an example with the North African dromedary.</title>
        <authorList>
            <person name="Elbers J.P."/>
            <person name="Rogers M.F."/>
            <person name="Perelman P.L."/>
            <person name="Proskuryakova A.A."/>
            <person name="Serdyukova N.A."/>
            <person name="Johnson W.E."/>
            <person name="Horin P."/>
            <person name="Corander J."/>
            <person name="Murphy D."/>
            <person name="Burger P.A."/>
        </authorList>
    </citation>
    <scope>NUCLEOTIDE SEQUENCE [LARGE SCALE GENOMIC DNA]</scope>
    <source>
        <strain evidence="2">Drom800</strain>
        <tissue evidence="2">Blood</tissue>
    </source>
</reference>
<dbReference type="Pfam" id="PF15479">
    <property type="entry name" value="DUF4639"/>
    <property type="match status" value="1"/>
</dbReference>
<feature type="region of interest" description="Disordered" evidence="1">
    <location>
        <begin position="1"/>
        <end position="39"/>
    </location>
</feature>
<dbReference type="EMBL" id="JWIN03000001">
    <property type="protein sequence ID" value="KAB1283173.1"/>
    <property type="molecule type" value="Genomic_DNA"/>
</dbReference>
<protein>
    <submittedName>
        <fullName evidence="2">Uncharacterized protein</fullName>
    </submittedName>
</protein>
<accession>A0A5N4EI41</accession>
<comment type="caution">
    <text evidence="2">The sequence shown here is derived from an EMBL/GenBank/DDBJ whole genome shotgun (WGS) entry which is preliminary data.</text>
</comment>
<dbReference type="AlphaFoldDB" id="A0A5N4EI41"/>
<feature type="compositionally biased region" description="Basic and acidic residues" evidence="1">
    <location>
        <begin position="1"/>
        <end position="12"/>
    </location>
</feature>